<keyword evidence="3" id="KW-1185">Reference proteome</keyword>
<name>A0AAV2E7H8_9ROSI</name>
<dbReference type="AlphaFoldDB" id="A0AAV2E7H8"/>
<sequence>MDPHGFSNHWGYQPPSVWYYPETSWSNQGGEDYGFGCQYQPPFYGEQPNPWEPQGKYPYQEEFLPQQEGPSDLEFATAFTGDPAEPCYTPQPNPNYHLRFLVEQIARVPERSFPEMEHHIQAIAQTDFSFPRETEDTLRSIKKHIEVIEKACSQFSQDNLYAAVQVEVEEEEGNREDVEEHTEVVKENSYDNHDQVYPLVVDHNFPHFRYEMLGPSEEMQAELIENLAWGLALQSVMEEEERERVRKEVVEDEEERKEEVVLNLFRGERPHFEEGRGVKEASGVQAEDEVEVEEACSGPIIQVIYPPNFEELLSKDPFAVSLCQTKATSTSVPLGGRDGGQSIFSYMVWGNETREEKKRSRGWRLHLHQVHELPSPVIPHACDLRLHLIDENLNFKEVLAWTET</sequence>
<evidence type="ECO:0000313" key="2">
    <source>
        <dbReference type="EMBL" id="CAL1381836.1"/>
    </source>
</evidence>
<evidence type="ECO:0000313" key="3">
    <source>
        <dbReference type="Proteomes" id="UP001497516"/>
    </source>
</evidence>
<keyword evidence="1" id="KW-0175">Coiled coil</keyword>
<protein>
    <submittedName>
        <fullName evidence="2">Uncharacterized protein</fullName>
    </submittedName>
</protein>
<dbReference type="EMBL" id="OZ034817">
    <property type="protein sequence ID" value="CAL1381836.1"/>
    <property type="molecule type" value="Genomic_DNA"/>
</dbReference>
<feature type="coiled-coil region" evidence="1">
    <location>
        <begin position="161"/>
        <end position="188"/>
    </location>
</feature>
<organism evidence="2 3">
    <name type="scientific">Linum trigynum</name>
    <dbReference type="NCBI Taxonomy" id="586398"/>
    <lineage>
        <taxon>Eukaryota</taxon>
        <taxon>Viridiplantae</taxon>
        <taxon>Streptophyta</taxon>
        <taxon>Embryophyta</taxon>
        <taxon>Tracheophyta</taxon>
        <taxon>Spermatophyta</taxon>
        <taxon>Magnoliopsida</taxon>
        <taxon>eudicotyledons</taxon>
        <taxon>Gunneridae</taxon>
        <taxon>Pentapetalae</taxon>
        <taxon>rosids</taxon>
        <taxon>fabids</taxon>
        <taxon>Malpighiales</taxon>
        <taxon>Linaceae</taxon>
        <taxon>Linum</taxon>
    </lineage>
</organism>
<evidence type="ECO:0000256" key="1">
    <source>
        <dbReference type="SAM" id="Coils"/>
    </source>
</evidence>
<reference evidence="2 3" key="1">
    <citation type="submission" date="2024-04" db="EMBL/GenBank/DDBJ databases">
        <authorList>
            <person name="Fracassetti M."/>
        </authorList>
    </citation>
    <scope>NUCLEOTIDE SEQUENCE [LARGE SCALE GENOMIC DNA]</scope>
</reference>
<gene>
    <name evidence="2" type="ORF">LTRI10_LOCUS23191</name>
</gene>
<accession>A0AAV2E7H8</accession>
<proteinExistence type="predicted"/>
<dbReference type="Proteomes" id="UP001497516">
    <property type="component" value="Chromosome 4"/>
</dbReference>